<dbReference type="GO" id="GO:0016020">
    <property type="term" value="C:membrane"/>
    <property type="evidence" value="ECO:0007669"/>
    <property type="project" value="UniProtKB-SubCell"/>
</dbReference>
<feature type="transmembrane region" description="Helical" evidence="6">
    <location>
        <begin position="123"/>
        <end position="149"/>
    </location>
</feature>
<feature type="domain" description="Cytochrome C biogenesis protein transmembrane" evidence="7">
    <location>
        <begin position="11"/>
        <end position="215"/>
    </location>
</feature>
<feature type="transmembrane region" description="Helical" evidence="6">
    <location>
        <begin position="20"/>
        <end position="41"/>
    </location>
</feature>
<evidence type="ECO:0000256" key="4">
    <source>
        <dbReference type="ARBA" id="ARBA00022989"/>
    </source>
</evidence>
<evidence type="ECO:0000313" key="9">
    <source>
        <dbReference type="Proteomes" id="UP000236434"/>
    </source>
</evidence>
<name>A0A2K1P0U6_9BACT</name>
<evidence type="ECO:0000256" key="1">
    <source>
        <dbReference type="ARBA" id="ARBA00004141"/>
    </source>
</evidence>
<dbReference type="Pfam" id="PF02683">
    <property type="entry name" value="DsbD_TM"/>
    <property type="match status" value="1"/>
</dbReference>
<feature type="transmembrane region" description="Helical" evidence="6">
    <location>
        <begin position="84"/>
        <end position="102"/>
    </location>
</feature>
<dbReference type="EMBL" id="AZRL01000012">
    <property type="protein sequence ID" value="PNR96406.1"/>
    <property type="molecule type" value="Genomic_DNA"/>
</dbReference>
<evidence type="ECO:0000256" key="6">
    <source>
        <dbReference type="SAM" id="Phobius"/>
    </source>
</evidence>
<comment type="similarity">
    <text evidence="2">Belongs to the DsbD family.</text>
</comment>
<evidence type="ECO:0000256" key="3">
    <source>
        <dbReference type="ARBA" id="ARBA00022692"/>
    </source>
</evidence>
<organism evidence="8 9">
    <name type="scientific">Petrotoga olearia DSM 13574</name>
    <dbReference type="NCBI Taxonomy" id="1122955"/>
    <lineage>
        <taxon>Bacteria</taxon>
        <taxon>Thermotogati</taxon>
        <taxon>Thermotogota</taxon>
        <taxon>Thermotogae</taxon>
        <taxon>Petrotogales</taxon>
        <taxon>Petrotogaceae</taxon>
        <taxon>Petrotoga</taxon>
    </lineage>
</organism>
<feature type="transmembrane region" description="Helical" evidence="6">
    <location>
        <begin position="161"/>
        <end position="183"/>
    </location>
</feature>
<evidence type="ECO:0000256" key="2">
    <source>
        <dbReference type="ARBA" id="ARBA00006143"/>
    </source>
</evidence>
<dbReference type="AlphaFoldDB" id="A0A2K1P0U6"/>
<dbReference type="RefSeq" id="WP_103066878.1">
    <property type="nucleotide sequence ID" value="NZ_AZRL01000012.1"/>
</dbReference>
<evidence type="ECO:0000256" key="5">
    <source>
        <dbReference type="ARBA" id="ARBA00023136"/>
    </source>
</evidence>
<comment type="caution">
    <text evidence="8">The sequence shown here is derived from an EMBL/GenBank/DDBJ whole genome shotgun (WGS) entry which is preliminary data.</text>
</comment>
<dbReference type="PANTHER" id="PTHR31272:SF4">
    <property type="entry name" value="CYTOCHROME C-TYPE BIOGENESIS PROTEIN HI_1454-RELATED"/>
    <property type="match status" value="1"/>
</dbReference>
<dbReference type="InterPro" id="IPR051790">
    <property type="entry name" value="Cytochrome_c-biogenesis_DsbD"/>
</dbReference>
<evidence type="ECO:0000259" key="7">
    <source>
        <dbReference type="Pfam" id="PF02683"/>
    </source>
</evidence>
<accession>A0A2K1P0U6</accession>
<proteinExistence type="inferred from homology"/>
<protein>
    <submittedName>
        <fullName evidence="8">Cytochrome C biogenesis protein</fullName>
    </submittedName>
</protein>
<sequence>MNSLAITNSVTFLTAFSGGLLSFFSPCVFPLIPVFFALVIPDISNTRLVIKRSLGFFLGLSLFFALLGSISGSIGMMLAQYQSVINIFAGVLIILFGFLFLMNKSLISPKNIDLKKYNKNNSFFSAFLIGILISLVWIPCASPILASILTLATTTGQALRGALLLFVYSLGISIPFLFFSGIVSKILSKVTLGEPKWQKSLRIIGGIALMVVGTMVSFGIFNNLSVI</sequence>
<gene>
    <name evidence="8" type="ORF">X929_04760</name>
</gene>
<evidence type="ECO:0000313" key="8">
    <source>
        <dbReference type="EMBL" id="PNR96406.1"/>
    </source>
</evidence>
<dbReference type="OrthoDB" id="9803065at2"/>
<comment type="subcellular location">
    <subcellularLocation>
        <location evidence="1">Membrane</location>
        <topology evidence="1">Multi-pass membrane protein</topology>
    </subcellularLocation>
</comment>
<dbReference type="InterPro" id="IPR003834">
    <property type="entry name" value="Cyt_c_assmbl_TM_dom"/>
</dbReference>
<feature type="transmembrane region" description="Helical" evidence="6">
    <location>
        <begin position="203"/>
        <end position="221"/>
    </location>
</feature>
<dbReference type="GO" id="GO:0017004">
    <property type="term" value="P:cytochrome complex assembly"/>
    <property type="evidence" value="ECO:0007669"/>
    <property type="project" value="InterPro"/>
</dbReference>
<dbReference type="Proteomes" id="UP000236434">
    <property type="component" value="Unassembled WGS sequence"/>
</dbReference>
<reference evidence="8 9" key="1">
    <citation type="submission" date="2013-12" db="EMBL/GenBank/DDBJ databases">
        <title>Comparative genomics of Petrotoga isolates.</title>
        <authorList>
            <person name="Nesbo C.L."/>
            <person name="Charchuk R."/>
            <person name="Chow K."/>
        </authorList>
    </citation>
    <scope>NUCLEOTIDE SEQUENCE [LARGE SCALE GENOMIC DNA]</scope>
    <source>
        <strain evidence="8 9">DSM 13574</strain>
    </source>
</reference>
<keyword evidence="4 6" id="KW-1133">Transmembrane helix</keyword>
<keyword evidence="3 6" id="KW-0812">Transmembrane</keyword>
<dbReference type="PANTHER" id="PTHR31272">
    <property type="entry name" value="CYTOCHROME C-TYPE BIOGENESIS PROTEIN HI_1454-RELATED"/>
    <property type="match status" value="1"/>
</dbReference>
<keyword evidence="5 6" id="KW-0472">Membrane</keyword>
<feature type="transmembrane region" description="Helical" evidence="6">
    <location>
        <begin position="53"/>
        <end position="78"/>
    </location>
</feature>